<keyword evidence="13" id="KW-0449">Lipoprotein</keyword>
<dbReference type="GO" id="GO:0045065">
    <property type="term" value="P:cytotoxic T cell differentiation"/>
    <property type="evidence" value="ECO:0007669"/>
    <property type="project" value="TreeGrafter"/>
</dbReference>
<name>Q6W8W8_CAVPO</name>
<evidence type="ECO:0000256" key="5">
    <source>
        <dbReference type="ARBA" id="ARBA00022729"/>
    </source>
</evidence>
<dbReference type="InterPro" id="IPR015468">
    <property type="entry name" value="CD8_asu"/>
</dbReference>
<evidence type="ECO:0000313" key="20">
    <source>
        <dbReference type="Proteomes" id="UP000005447"/>
    </source>
</evidence>
<keyword evidence="6" id="KW-0391">Immunity</keyword>
<feature type="chain" id="PRO_5015098574" description="T-cell surface glycoprotein CD8 alpha chain" evidence="16">
    <location>
        <begin position="24"/>
        <end position="237"/>
    </location>
</feature>
<dbReference type="RefSeq" id="XP_063085399.1">
    <property type="nucleotide sequence ID" value="XM_063229329.1"/>
</dbReference>
<evidence type="ECO:0000256" key="3">
    <source>
        <dbReference type="ARBA" id="ARBA00022475"/>
    </source>
</evidence>
<keyword evidence="3" id="KW-1003">Cell membrane</keyword>
<keyword evidence="7 15" id="KW-1133">Transmembrane helix</keyword>
<reference evidence="19" key="3">
    <citation type="submission" date="2025-05" db="UniProtKB">
        <authorList>
            <consortium name="Ensembl"/>
        </authorList>
    </citation>
    <scope>IDENTIFICATION</scope>
    <source>
        <strain evidence="19">2N</strain>
    </source>
</reference>
<dbReference type="STRING" id="10141.ENSCPOP00000023190"/>
<evidence type="ECO:0000256" key="16">
    <source>
        <dbReference type="SAM" id="SignalP"/>
    </source>
</evidence>
<evidence type="ECO:0000313" key="18">
    <source>
        <dbReference type="EMBL" id="AAQ73501.1"/>
    </source>
</evidence>
<dbReference type="Ensembl" id="ENSCPOT00000033017.1">
    <property type="protein sequence ID" value="ENSCPOP00000023190.1"/>
    <property type="gene ID" value="ENSCPOG00000033458.1"/>
</dbReference>
<dbReference type="Gene3D" id="2.60.40.10">
    <property type="entry name" value="Immunoglobulins"/>
    <property type="match status" value="1"/>
</dbReference>
<dbReference type="AlphaFoldDB" id="Q6W8W8"/>
<dbReference type="eggNOG" id="ENOG502SAZN">
    <property type="taxonomic scope" value="Eukaryota"/>
</dbReference>
<dbReference type="GO" id="GO:0043235">
    <property type="term" value="C:receptor complex"/>
    <property type="evidence" value="ECO:0007669"/>
    <property type="project" value="Ensembl"/>
</dbReference>
<dbReference type="RefSeq" id="XP_063085400.1">
    <property type="nucleotide sequence ID" value="XM_063229330.1"/>
</dbReference>
<keyword evidence="4 15" id="KW-0812">Transmembrane</keyword>
<dbReference type="PROSITE" id="PS50835">
    <property type="entry name" value="IG_LIKE"/>
    <property type="match status" value="1"/>
</dbReference>
<dbReference type="OMA" id="KCKCIRP"/>
<dbReference type="PANTHER" id="PTHR10441">
    <property type="entry name" value="CD8 ALPHA CHAIN"/>
    <property type="match status" value="1"/>
</dbReference>
<gene>
    <name evidence="19" type="primary">CD8A</name>
</gene>
<evidence type="ECO:0000259" key="17">
    <source>
        <dbReference type="PROSITE" id="PS50835"/>
    </source>
</evidence>
<evidence type="ECO:0000256" key="11">
    <source>
        <dbReference type="ARBA" id="ARBA00023157"/>
    </source>
</evidence>
<dbReference type="GO" id="GO:0050852">
    <property type="term" value="P:T cell receptor signaling pathway"/>
    <property type="evidence" value="ECO:0007669"/>
    <property type="project" value="Ensembl"/>
</dbReference>
<dbReference type="InterPro" id="IPR013106">
    <property type="entry name" value="Ig_V-set"/>
</dbReference>
<dbReference type="EMBL" id="AY303773">
    <property type="protein sequence ID" value="AAQ73501.1"/>
    <property type="molecule type" value="mRNA"/>
</dbReference>
<keyword evidence="20" id="KW-1185">Reference proteome</keyword>
<feature type="transmembrane region" description="Helical" evidence="15">
    <location>
        <begin position="185"/>
        <end position="208"/>
    </location>
</feature>
<keyword evidence="10" id="KW-0564">Palmitate</keyword>
<dbReference type="CTD" id="925"/>
<comment type="subcellular location">
    <subcellularLocation>
        <location evidence="1">Cell membrane</location>
        <topology evidence="1">Single-pass type I membrane protein</topology>
    </subcellularLocation>
</comment>
<evidence type="ECO:0000256" key="7">
    <source>
        <dbReference type="ARBA" id="ARBA00022989"/>
    </source>
</evidence>
<evidence type="ECO:0000256" key="1">
    <source>
        <dbReference type="ARBA" id="ARBA00004251"/>
    </source>
</evidence>
<dbReference type="SMART" id="SM00406">
    <property type="entry name" value="IGv"/>
    <property type="match status" value="1"/>
</dbReference>
<evidence type="ECO:0000256" key="13">
    <source>
        <dbReference type="ARBA" id="ARBA00023288"/>
    </source>
</evidence>
<keyword evidence="5 16" id="KW-0732">Signal</keyword>
<organism evidence="18">
    <name type="scientific">Cavia porcellus</name>
    <name type="common">Guinea pig</name>
    <dbReference type="NCBI Taxonomy" id="10141"/>
    <lineage>
        <taxon>Eukaryota</taxon>
        <taxon>Metazoa</taxon>
        <taxon>Chordata</taxon>
        <taxon>Craniata</taxon>
        <taxon>Vertebrata</taxon>
        <taxon>Euteleostomi</taxon>
        <taxon>Mammalia</taxon>
        <taxon>Eutheria</taxon>
        <taxon>Euarchontoglires</taxon>
        <taxon>Glires</taxon>
        <taxon>Rodentia</taxon>
        <taxon>Hystricomorpha</taxon>
        <taxon>Caviidae</taxon>
        <taxon>Cavia</taxon>
    </lineage>
</organism>
<dbReference type="GO" id="GO:0009897">
    <property type="term" value="C:external side of plasma membrane"/>
    <property type="evidence" value="ECO:0007669"/>
    <property type="project" value="Ensembl"/>
</dbReference>
<evidence type="ECO:0000256" key="4">
    <source>
        <dbReference type="ARBA" id="ARBA00022692"/>
    </source>
</evidence>
<dbReference type="VEuPathDB" id="HostDB:ENSCPOG00000033458"/>
<dbReference type="KEGG" id="cpoc:100379570"/>
<feature type="domain" description="Ig-like" evidence="17">
    <location>
        <begin position="13"/>
        <end position="123"/>
    </location>
</feature>
<protein>
    <recommendedName>
        <fullName evidence="2">T-cell surface glycoprotein CD8 alpha chain</fullName>
    </recommendedName>
</protein>
<evidence type="ECO:0000256" key="6">
    <source>
        <dbReference type="ARBA" id="ARBA00022859"/>
    </source>
</evidence>
<dbReference type="Bgee" id="ENSCPOG00000033458">
    <property type="expression patterns" value="Expressed in adrenal gland and 6 other cell types or tissues"/>
</dbReference>
<feature type="signal peptide" evidence="16">
    <location>
        <begin position="1"/>
        <end position="23"/>
    </location>
</feature>
<keyword evidence="9 15" id="KW-0472">Membrane</keyword>
<dbReference type="Proteomes" id="UP000005447">
    <property type="component" value="Unassembled WGS sequence"/>
</dbReference>
<keyword evidence="11" id="KW-1015">Disulfide bond</keyword>
<keyword evidence="12" id="KW-0325">Glycoprotein</keyword>
<dbReference type="SUPFAM" id="SSF48726">
    <property type="entry name" value="Immunoglobulin"/>
    <property type="match status" value="1"/>
</dbReference>
<keyword evidence="14" id="KW-0393">Immunoglobulin domain</keyword>
<dbReference type="PANTHER" id="PTHR10441:SF2">
    <property type="entry name" value="T-CELL SURFACE GLYCOPROTEIN CD8 ALPHA CHAIN"/>
    <property type="match status" value="1"/>
</dbReference>
<dbReference type="CDD" id="cd05720">
    <property type="entry name" value="IgV_CD8_alpha"/>
    <property type="match status" value="1"/>
</dbReference>
<dbReference type="OrthoDB" id="9906515at2759"/>
<dbReference type="GO" id="GO:0023024">
    <property type="term" value="F:MHC class I protein complex binding"/>
    <property type="evidence" value="ECO:0007669"/>
    <property type="project" value="Ensembl"/>
</dbReference>
<dbReference type="Pfam" id="PF07686">
    <property type="entry name" value="V-set"/>
    <property type="match status" value="1"/>
</dbReference>
<evidence type="ECO:0000313" key="19">
    <source>
        <dbReference type="Ensembl" id="ENSCPOP00000023190.1"/>
    </source>
</evidence>
<dbReference type="HOGENOM" id="CLU_085753_0_0_1"/>
<evidence type="ECO:0000256" key="15">
    <source>
        <dbReference type="SAM" id="Phobius"/>
    </source>
</evidence>
<evidence type="ECO:0000256" key="14">
    <source>
        <dbReference type="ARBA" id="ARBA00023319"/>
    </source>
</evidence>
<dbReference type="SMART" id="SM00409">
    <property type="entry name" value="IG"/>
    <property type="match status" value="1"/>
</dbReference>
<keyword evidence="8" id="KW-1064">Adaptive immunity</keyword>
<dbReference type="GeneID" id="100379570"/>
<dbReference type="RefSeq" id="XP_063085398.1">
    <property type="nucleotide sequence ID" value="XM_063229328.1"/>
</dbReference>
<reference evidence="18" key="1">
    <citation type="journal article" date="2004" name="Tissue Antigens">
        <title>Molecular characterization of guinea - pig (Cavia porcellus) CD8alpha and CD8beta cDNA.</title>
        <authorList>
            <person name="Nagarajan U.M."/>
            <person name="O'Connell C."/>
            <person name="Rank R.G."/>
        </authorList>
    </citation>
    <scope>NUCLEOTIDE SEQUENCE</scope>
</reference>
<dbReference type="InterPro" id="IPR007110">
    <property type="entry name" value="Ig-like_dom"/>
</dbReference>
<accession>Q6W8W8</accession>
<evidence type="ECO:0000256" key="10">
    <source>
        <dbReference type="ARBA" id="ARBA00023139"/>
    </source>
</evidence>
<dbReference type="GO" id="GO:0044853">
    <property type="term" value="C:plasma membrane raft"/>
    <property type="evidence" value="ECO:0007669"/>
    <property type="project" value="Ensembl"/>
</dbReference>
<evidence type="ECO:0000256" key="8">
    <source>
        <dbReference type="ARBA" id="ARBA00023130"/>
    </source>
</evidence>
<evidence type="ECO:0000256" key="2">
    <source>
        <dbReference type="ARBA" id="ARBA00021525"/>
    </source>
</evidence>
<dbReference type="InterPro" id="IPR036179">
    <property type="entry name" value="Ig-like_dom_sf"/>
</dbReference>
<evidence type="ECO:0000256" key="9">
    <source>
        <dbReference type="ARBA" id="ARBA00023136"/>
    </source>
</evidence>
<dbReference type="RefSeq" id="NP_001166347.1">
    <property type="nucleotide sequence ID" value="NM_001172876.1"/>
</dbReference>
<dbReference type="GeneTree" id="ENSGT00940000156588"/>
<evidence type="ECO:0000256" key="12">
    <source>
        <dbReference type="ARBA" id="ARBA00023180"/>
    </source>
</evidence>
<dbReference type="InterPro" id="IPR003599">
    <property type="entry name" value="Ig_sub"/>
</dbReference>
<dbReference type="GO" id="GO:0002456">
    <property type="term" value="P:T cell mediated immunity"/>
    <property type="evidence" value="ECO:0007669"/>
    <property type="project" value="TreeGrafter"/>
</dbReference>
<reference evidence="20" key="2">
    <citation type="journal article" date="2011" name="Nature">
        <title>A high-resolution map of human evolutionary constraint using 29 mammals.</title>
        <authorList>
            <person name="Lindblad-Toh K."/>
            <person name="Garber M."/>
            <person name="Zuk O."/>
            <person name="Lin M.F."/>
            <person name="Parker B.J."/>
            <person name="Washietl S."/>
            <person name="Kheradpour P."/>
            <person name="Ernst J."/>
            <person name="Jordan G."/>
            <person name="Mauceli E."/>
            <person name="Ward L.D."/>
            <person name="Lowe C.B."/>
            <person name="Holloway A.K."/>
            <person name="Clamp M."/>
            <person name="Gnerre S."/>
            <person name="Alfoldi J."/>
            <person name="Beal K."/>
            <person name="Chang J."/>
            <person name="Clawson H."/>
            <person name="Cuff J."/>
            <person name="Di Palma F."/>
            <person name="Fitzgerald S."/>
            <person name="Flicek P."/>
            <person name="Guttman M."/>
            <person name="Hubisz M.J."/>
            <person name="Jaffe D.B."/>
            <person name="Jungreis I."/>
            <person name="Kent W.J."/>
            <person name="Kostka D."/>
            <person name="Lara M."/>
            <person name="Martins A.L."/>
            <person name="Massingham T."/>
            <person name="Moltke I."/>
            <person name="Raney B.J."/>
            <person name="Rasmussen M.D."/>
            <person name="Robinson J."/>
            <person name="Stark A."/>
            <person name="Vilella A.J."/>
            <person name="Wen J."/>
            <person name="Xie X."/>
            <person name="Zody M.C."/>
            <person name="Baldwin J."/>
            <person name="Bloom T."/>
            <person name="Chin C.W."/>
            <person name="Heiman D."/>
            <person name="Nicol R."/>
            <person name="Nusbaum C."/>
            <person name="Young S."/>
            <person name="Wilkinson J."/>
            <person name="Worley K.C."/>
            <person name="Kovar C.L."/>
            <person name="Muzny D.M."/>
            <person name="Gibbs R.A."/>
            <person name="Cree A."/>
            <person name="Dihn H.H."/>
            <person name="Fowler G."/>
            <person name="Jhangiani S."/>
            <person name="Joshi V."/>
            <person name="Lee S."/>
            <person name="Lewis L.R."/>
            <person name="Nazareth L.V."/>
            <person name="Okwuonu G."/>
            <person name="Santibanez J."/>
            <person name="Warren W.C."/>
            <person name="Mardis E.R."/>
            <person name="Weinstock G.M."/>
            <person name="Wilson R.K."/>
            <person name="Delehaunty K."/>
            <person name="Dooling D."/>
            <person name="Fronik C."/>
            <person name="Fulton L."/>
            <person name="Fulton B."/>
            <person name="Graves T."/>
            <person name="Minx P."/>
            <person name="Sodergren E."/>
            <person name="Birney E."/>
            <person name="Margulies E.H."/>
            <person name="Herrero J."/>
            <person name="Green E.D."/>
            <person name="Haussler D."/>
            <person name="Siepel A."/>
            <person name="Goldman N."/>
            <person name="Pollard K.S."/>
            <person name="Pedersen J.S."/>
            <person name="Lander E.S."/>
            <person name="Kellis M."/>
        </authorList>
    </citation>
    <scope>NUCLEOTIDE SEQUENCE [LARGE SCALE GENOMIC DNA]</scope>
    <source>
        <strain evidence="20">2N</strain>
    </source>
</reference>
<dbReference type="EMBL" id="AAKN02036525">
    <property type="status" value="NOT_ANNOTATED_CDS"/>
    <property type="molecule type" value="Genomic_DNA"/>
</dbReference>
<dbReference type="InterPro" id="IPR013783">
    <property type="entry name" value="Ig-like_fold"/>
</dbReference>
<sequence length="237" mass="25627">MAPRGSAWLLLLPVALLLDAATAQGASQFRMSPRELVAQVGTKVTLRCEVLVPNAPAGCSWLFQPRHDAKGPTFLLYHSASGTKLAPGLEQKRFSPSKSSNTYTLTVNSFQKRDEGYYFCSVSGNMMLYFSPFVPVFLPAPRTTTPPPPPTTPTPSVQPTSVRPETCVVSKGAAGARWLDLSCDVYIWAPLASTCAALLLALVITIICHRRNRQRVCKCPRPQARSGGKPSPSGKLV</sequence>
<proteinExistence type="evidence at transcript level"/>